<dbReference type="AlphaFoldDB" id="A0A9P5TB80"/>
<sequence>MTGDVQKALILVAQIFTNEFDMGDSLRNNVVFLITGIQQGRGKRTTFGSIMSRNTEIERSKVFVQMFVRSCGQWVEPLTTRANKNAVAKGTTDDNIDTHHATRKDREKWISSRRVYVRYVEIKNSEGVRYTSLFASSRTRVAELKIKIGSLKLTEDGHELMVTILSHMFIYETEHGHQPNVAQDGRGWLESAEARWHGACAIKTRSKKIRARKLE</sequence>
<protein>
    <submittedName>
        <fullName evidence="1">Uncharacterized protein</fullName>
    </submittedName>
</protein>
<organism evidence="1 2">
    <name type="scientific">Russula ochroleuca</name>
    <dbReference type="NCBI Taxonomy" id="152965"/>
    <lineage>
        <taxon>Eukaryota</taxon>
        <taxon>Fungi</taxon>
        <taxon>Dikarya</taxon>
        <taxon>Basidiomycota</taxon>
        <taxon>Agaricomycotina</taxon>
        <taxon>Agaricomycetes</taxon>
        <taxon>Russulales</taxon>
        <taxon>Russulaceae</taxon>
        <taxon>Russula</taxon>
    </lineage>
</organism>
<keyword evidence="2" id="KW-1185">Reference proteome</keyword>
<evidence type="ECO:0000313" key="1">
    <source>
        <dbReference type="EMBL" id="KAF8482559.1"/>
    </source>
</evidence>
<dbReference type="EMBL" id="WHVB01000005">
    <property type="protein sequence ID" value="KAF8482559.1"/>
    <property type="molecule type" value="Genomic_DNA"/>
</dbReference>
<reference evidence="1" key="2">
    <citation type="journal article" date="2020" name="Nat. Commun.">
        <title>Large-scale genome sequencing of mycorrhizal fungi provides insights into the early evolution of symbiotic traits.</title>
        <authorList>
            <person name="Miyauchi S."/>
            <person name="Kiss E."/>
            <person name="Kuo A."/>
            <person name="Drula E."/>
            <person name="Kohler A."/>
            <person name="Sanchez-Garcia M."/>
            <person name="Morin E."/>
            <person name="Andreopoulos B."/>
            <person name="Barry K.W."/>
            <person name="Bonito G."/>
            <person name="Buee M."/>
            <person name="Carver A."/>
            <person name="Chen C."/>
            <person name="Cichocki N."/>
            <person name="Clum A."/>
            <person name="Culley D."/>
            <person name="Crous P.W."/>
            <person name="Fauchery L."/>
            <person name="Girlanda M."/>
            <person name="Hayes R.D."/>
            <person name="Keri Z."/>
            <person name="LaButti K."/>
            <person name="Lipzen A."/>
            <person name="Lombard V."/>
            <person name="Magnuson J."/>
            <person name="Maillard F."/>
            <person name="Murat C."/>
            <person name="Nolan M."/>
            <person name="Ohm R.A."/>
            <person name="Pangilinan J."/>
            <person name="Pereira M.F."/>
            <person name="Perotto S."/>
            <person name="Peter M."/>
            <person name="Pfister S."/>
            <person name="Riley R."/>
            <person name="Sitrit Y."/>
            <person name="Stielow J.B."/>
            <person name="Szollosi G."/>
            <person name="Zifcakova L."/>
            <person name="Stursova M."/>
            <person name="Spatafora J.W."/>
            <person name="Tedersoo L."/>
            <person name="Vaario L.M."/>
            <person name="Yamada A."/>
            <person name="Yan M."/>
            <person name="Wang P."/>
            <person name="Xu J."/>
            <person name="Bruns T."/>
            <person name="Baldrian P."/>
            <person name="Vilgalys R."/>
            <person name="Dunand C."/>
            <person name="Henrissat B."/>
            <person name="Grigoriev I.V."/>
            <person name="Hibbett D."/>
            <person name="Nagy L.G."/>
            <person name="Martin F.M."/>
        </authorList>
    </citation>
    <scope>NUCLEOTIDE SEQUENCE</scope>
    <source>
        <strain evidence="1">Prilba</strain>
    </source>
</reference>
<name>A0A9P5TB80_9AGAM</name>
<reference evidence="1" key="1">
    <citation type="submission" date="2019-10" db="EMBL/GenBank/DDBJ databases">
        <authorList>
            <consortium name="DOE Joint Genome Institute"/>
            <person name="Kuo A."/>
            <person name="Miyauchi S."/>
            <person name="Kiss E."/>
            <person name="Drula E."/>
            <person name="Kohler A."/>
            <person name="Sanchez-Garcia M."/>
            <person name="Andreopoulos B."/>
            <person name="Barry K.W."/>
            <person name="Bonito G."/>
            <person name="Buee M."/>
            <person name="Carver A."/>
            <person name="Chen C."/>
            <person name="Cichocki N."/>
            <person name="Clum A."/>
            <person name="Culley D."/>
            <person name="Crous P.W."/>
            <person name="Fauchery L."/>
            <person name="Girlanda M."/>
            <person name="Hayes R."/>
            <person name="Keri Z."/>
            <person name="LaButti K."/>
            <person name="Lipzen A."/>
            <person name="Lombard V."/>
            <person name="Magnuson J."/>
            <person name="Maillard F."/>
            <person name="Morin E."/>
            <person name="Murat C."/>
            <person name="Nolan M."/>
            <person name="Ohm R."/>
            <person name="Pangilinan J."/>
            <person name="Pereira M."/>
            <person name="Perotto S."/>
            <person name="Peter M."/>
            <person name="Riley R."/>
            <person name="Sitrit Y."/>
            <person name="Stielow B."/>
            <person name="Szollosi G."/>
            <person name="Zifcakova L."/>
            <person name="Stursova M."/>
            <person name="Spatafora J.W."/>
            <person name="Tedersoo L."/>
            <person name="Vaario L.-M."/>
            <person name="Yamada A."/>
            <person name="Yan M."/>
            <person name="Wang P."/>
            <person name="Xu J."/>
            <person name="Bruns T."/>
            <person name="Baldrian P."/>
            <person name="Vilgalys R."/>
            <person name="Henrissat B."/>
            <person name="Grigoriev I.V."/>
            <person name="Hibbett D."/>
            <person name="Nagy L.G."/>
            <person name="Martin F.M."/>
        </authorList>
    </citation>
    <scope>NUCLEOTIDE SEQUENCE</scope>
    <source>
        <strain evidence="1">Prilba</strain>
    </source>
</reference>
<comment type="caution">
    <text evidence="1">The sequence shown here is derived from an EMBL/GenBank/DDBJ whole genome shotgun (WGS) entry which is preliminary data.</text>
</comment>
<accession>A0A9P5TB80</accession>
<dbReference type="Proteomes" id="UP000759537">
    <property type="component" value="Unassembled WGS sequence"/>
</dbReference>
<proteinExistence type="predicted"/>
<gene>
    <name evidence="1" type="ORF">DFH94DRAFT_370100</name>
</gene>
<evidence type="ECO:0000313" key="2">
    <source>
        <dbReference type="Proteomes" id="UP000759537"/>
    </source>
</evidence>